<keyword evidence="3" id="KW-1185">Reference proteome</keyword>
<dbReference type="AlphaFoldDB" id="A0A934MLK4"/>
<accession>A0A934MLK4</accession>
<evidence type="ECO:0000259" key="1">
    <source>
        <dbReference type="Pfam" id="PF18730"/>
    </source>
</evidence>
<feature type="domain" description="Cthe-2314-like HEPN" evidence="1">
    <location>
        <begin position="51"/>
        <end position="228"/>
    </location>
</feature>
<dbReference type="EMBL" id="JAELUP010000065">
    <property type="protein sequence ID" value="MBJ6362290.1"/>
    <property type="molecule type" value="Genomic_DNA"/>
</dbReference>
<evidence type="ECO:0000313" key="3">
    <source>
        <dbReference type="Proteomes" id="UP000640274"/>
    </source>
</evidence>
<comment type="caution">
    <text evidence="2">The sequence shown here is derived from an EMBL/GenBank/DDBJ whole genome shotgun (WGS) entry which is preliminary data.</text>
</comment>
<sequence length="233" mass="28131">MLRMMFGEPPRKLEGRLGETIHLIRRFVSLMQERIEKDPRQEHKLRKYEIWTLGLLASLDELEESQYAAHRFAERIKTTSMAEMTEEDLLSYYRHVYFDKNAFIRVFSLLDKLGTLMNDMFQLQTERVKPHFSYFTVLRNMREKKLHPPLSKILNELKDGYKEPLSRLRKRRNTEIHYMNPEMQDDLRRLDSINSQEAELENVKEQLIDLDKGCEMVVESLYHTFDYAYARFR</sequence>
<gene>
    <name evidence="2" type="ORF">JFN88_13520</name>
</gene>
<name>A0A934MLK4_9BACL</name>
<dbReference type="InterPro" id="IPR041394">
    <property type="entry name" value="HEPN_Cthe2314"/>
</dbReference>
<dbReference type="Pfam" id="PF18730">
    <property type="entry name" value="HEPN_Cthe2314"/>
    <property type="match status" value="1"/>
</dbReference>
<reference evidence="2" key="1">
    <citation type="submission" date="2020-12" db="EMBL/GenBank/DDBJ databases">
        <authorList>
            <person name="Huq M.A."/>
        </authorList>
    </citation>
    <scope>NUCLEOTIDE SEQUENCE</scope>
    <source>
        <strain evidence="2">MAHUQ-46</strain>
    </source>
</reference>
<organism evidence="2 3">
    <name type="scientific">Paenibacillus roseus</name>
    <dbReference type="NCBI Taxonomy" id="2798579"/>
    <lineage>
        <taxon>Bacteria</taxon>
        <taxon>Bacillati</taxon>
        <taxon>Bacillota</taxon>
        <taxon>Bacilli</taxon>
        <taxon>Bacillales</taxon>
        <taxon>Paenibacillaceae</taxon>
        <taxon>Paenibacillus</taxon>
    </lineage>
</organism>
<dbReference type="Proteomes" id="UP000640274">
    <property type="component" value="Unassembled WGS sequence"/>
</dbReference>
<evidence type="ECO:0000313" key="2">
    <source>
        <dbReference type="EMBL" id="MBJ6362290.1"/>
    </source>
</evidence>
<protein>
    <recommendedName>
        <fullName evidence="1">Cthe-2314-like HEPN domain-containing protein</fullName>
    </recommendedName>
</protein>
<proteinExistence type="predicted"/>
<dbReference type="RefSeq" id="WP_199019813.1">
    <property type="nucleotide sequence ID" value="NZ_JAELUP010000065.1"/>
</dbReference>